<dbReference type="Proteomes" id="UP000694552">
    <property type="component" value="Unplaced"/>
</dbReference>
<dbReference type="SMART" id="SM00068">
    <property type="entry name" value="GHB"/>
    <property type="match status" value="1"/>
</dbReference>
<evidence type="ECO:0000256" key="4">
    <source>
        <dbReference type="ARBA" id="ARBA00022702"/>
    </source>
</evidence>
<dbReference type="InterPro" id="IPR029034">
    <property type="entry name" value="Cystine-knot_cytokine"/>
</dbReference>
<proteinExistence type="inferred from homology"/>
<accession>A0A8C8AFI2</accession>
<dbReference type="InterPro" id="IPR001545">
    <property type="entry name" value="Gonadotropin_bsu"/>
</dbReference>
<evidence type="ECO:0000313" key="8">
    <source>
        <dbReference type="Ensembl" id="ENSOSUP00000004800.1"/>
    </source>
</evidence>
<evidence type="ECO:0000256" key="5">
    <source>
        <dbReference type="ARBA" id="ARBA00023157"/>
    </source>
</evidence>
<dbReference type="Pfam" id="PF00007">
    <property type="entry name" value="Cys_knot"/>
    <property type="match status" value="1"/>
</dbReference>
<name>A0A8C8AFI2_9STRI</name>
<sequence length="73" mass="7558">TPPQAACTYSGVRYERWVLGGCPPGIDPAVSVPVALGCRCGRCPMGLPTPAAALPSRTPRSRRLPHLPGPLPG</sequence>
<evidence type="ECO:0000256" key="2">
    <source>
        <dbReference type="ARBA" id="ARBA00006552"/>
    </source>
</evidence>
<keyword evidence="3" id="KW-0964">Secreted</keyword>
<evidence type="ECO:0000256" key="1">
    <source>
        <dbReference type="ARBA" id="ARBA00004613"/>
    </source>
</evidence>
<dbReference type="PANTHER" id="PTHR11515">
    <property type="entry name" value="GLYCOPROTEIN HORMONE BETA CHAIN"/>
    <property type="match status" value="1"/>
</dbReference>
<comment type="subcellular location">
    <subcellularLocation>
        <location evidence="1">Secreted</location>
    </subcellularLocation>
</comment>
<dbReference type="InterPro" id="IPR006208">
    <property type="entry name" value="Glyco_hormone_CN"/>
</dbReference>
<feature type="domain" description="Glycoprotein hormone subunit beta" evidence="7">
    <location>
        <begin position="3"/>
        <end position="45"/>
    </location>
</feature>
<reference evidence="8" key="1">
    <citation type="submission" date="2025-08" db="UniProtKB">
        <authorList>
            <consortium name="Ensembl"/>
        </authorList>
    </citation>
    <scope>IDENTIFICATION</scope>
</reference>
<keyword evidence="5" id="KW-1015">Disulfide bond</keyword>
<dbReference type="Ensembl" id="ENSOSUT00000004959.1">
    <property type="protein sequence ID" value="ENSOSUP00000004800.1"/>
    <property type="gene ID" value="ENSOSUG00000003547.1"/>
</dbReference>
<dbReference type="GO" id="GO:0005179">
    <property type="term" value="F:hormone activity"/>
    <property type="evidence" value="ECO:0007669"/>
    <property type="project" value="UniProtKB-KW"/>
</dbReference>
<comment type="similarity">
    <text evidence="2">Belongs to the glycoprotein hormones subunit beta family.</text>
</comment>
<keyword evidence="4" id="KW-0372">Hormone</keyword>
<dbReference type="GO" id="GO:0005615">
    <property type="term" value="C:extracellular space"/>
    <property type="evidence" value="ECO:0007669"/>
    <property type="project" value="TreeGrafter"/>
</dbReference>
<dbReference type="PANTHER" id="PTHR11515:SF11">
    <property type="entry name" value="LUTROPIN SUBUNIT BETA"/>
    <property type="match status" value="1"/>
</dbReference>
<dbReference type="GO" id="GO:0007186">
    <property type="term" value="P:G protein-coupled receptor signaling pathway"/>
    <property type="evidence" value="ECO:0007669"/>
    <property type="project" value="TreeGrafter"/>
</dbReference>
<dbReference type="AlphaFoldDB" id="A0A8C8AFI2"/>
<evidence type="ECO:0000256" key="3">
    <source>
        <dbReference type="ARBA" id="ARBA00022525"/>
    </source>
</evidence>
<dbReference type="GO" id="GO:0005737">
    <property type="term" value="C:cytoplasm"/>
    <property type="evidence" value="ECO:0007669"/>
    <property type="project" value="TreeGrafter"/>
</dbReference>
<dbReference type="Gene3D" id="2.10.90.10">
    <property type="entry name" value="Cystine-knot cytokines"/>
    <property type="match status" value="1"/>
</dbReference>
<evidence type="ECO:0000259" key="7">
    <source>
        <dbReference type="Pfam" id="PF00007"/>
    </source>
</evidence>
<reference evidence="8" key="2">
    <citation type="submission" date="2025-09" db="UniProtKB">
        <authorList>
            <consortium name="Ensembl"/>
        </authorList>
    </citation>
    <scope>IDENTIFICATION</scope>
</reference>
<evidence type="ECO:0000256" key="6">
    <source>
        <dbReference type="SAM" id="MobiDB-lite"/>
    </source>
</evidence>
<organism evidence="8 9">
    <name type="scientific">Otus sunia</name>
    <name type="common">Oriental scops-owl</name>
    <dbReference type="NCBI Taxonomy" id="257818"/>
    <lineage>
        <taxon>Eukaryota</taxon>
        <taxon>Metazoa</taxon>
        <taxon>Chordata</taxon>
        <taxon>Craniata</taxon>
        <taxon>Vertebrata</taxon>
        <taxon>Euteleostomi</taxon>
        <taxon>Archelosauria</taxon>
        <taxon>Archosauria</taxon>
        <taxon>Dinosauria</taxon>
        <taxon>Saurischia</taxon>
        <taxon>Theropoda</taxon>
        <taxon>Coelurosauria</taxon>
        <taxon>Aves</taxon>
        <taxon>Neognathae</taxon>
        <taxon>Neoaves</taxon>
        <taxon>Telluraves</taxon>
        <taxon>Strigiformes</taxon>
        <taxon>Strigidae</taxon>
        <taxon>Otus</taxon>
    </lineage>
</organism>
<protein>
    <recommendedName>
        <fullName evidence="7">Glycoprotein hormone subunit beta domain-containing protein</fullName>
    </recommendedName>
</protein>
<dbReference type="SUPFAM" id="SSF57501">
    <property type="entry name" value="Cystine-knot cytokines"/>
    <property type="match status" value="1"/>
</dbReference>
<evidence type="ECO:0000313" key="9">
    <source>
        <dbReference type="Proteomes" id="UP000694552"/>
    </source>
</evidence>
<feature type="region of interest" description="Disordered" evidence="6">
    <location>
        <begin position="50"/>
        <end position="73"/>
    </location>
</feature>
<keyword evidence="9" id="KW-1185">Reference proteome</keyword>